<dbReference type="Proteomes" id="UP000271098">
    <property type="component" value="Unassembled WGS sequence"/>
</dbReference>
<dbReference type="OrthoDB" id="9988752at2759"/>
<proteinExistence type="predicted"/>
<dbReference type="GO" id="GO:0000122">
    <property type="term" value="P:negative regulation of transcription by RNA polymerase II"/>
    <property type="evidence" value="ECO:0007669"/>
    <property type="project" value="TreeGrafter"/>
</dbReference>
<evidence type="ECO:0000313" key="3">
    <source>
        <dbReference type="WBParaSite" id="GPUH_0001562601-mRNA-1"/>
    </source>
</evidence>
<name>A0A183E3R3_9BILA</name>
<evidence type="ECO:0000313" key="1">
    <source>
        <dbReference type="EMBL" id="VDN26317.1"/>
    </source>
</evidence>
<evidence type="ECO:0000313" key="2">
    <source>
        <dbReference type="Proteomes" id="UP000271098"/>
    </source>
</evidence>
<dbReference type="PANTHER" id="PTHR11036">
    <property type="entry name" value="SEMAPHORIN"/>
    <property type="match status" value="1"/>
</dbReference>
<dbReference type="InterPro" id="IPR027231">
    <property type="entry name" value="Semaphorin"/>
</dbReference>
<dbReference type="EMBL" id="UYRT01082674">
    <property type="protein sequence ID" value="VDN26317.1"/>
    <property type="molecule type" value="Genomic_DNA"/>
</dbReference>
<protein>
    <submittedName>
        <fullName evidence="3">Sema domain-containing protein</fullName>
    </submittedName>
</protein>
<dbReference type="GO" id="GO:0007411">
    <property type="term" value="P:axon guidance"/>
    <property type="evidence" value="ECO:0007669"/>
    <property type="project" value="TreeGrafter"/>
</dbReference>
<dbReference type="InterPro" id="IPR036179">
    <property type="entry name" value="Ig-like_dom_sf"/>
</dbReference>
<dbReference type="GO" id="GO:0045499">
    <property type="term" value="F:chemorepellent activity"/>
    <property type="evidence" value="ECO:0007669"/>
    <property type="project" value="TreeGrafter"/>
</dbReference>
<dbReference type="WBParaSite" id="GPUH_0001562601-mRNA-1">
    <property type="protein sequence ID" value="GPUH_0001562601-mRNA-1"/>
    <property type="gene ID" value="GPUH_0001562601"/>
</dbReference>
<gene>
    <name evidence="1" type="ORF">GPUH_LOCUS15604</name>
</gene>
<sequence length="230" mass="26162">MFFSSARLYKVAHWFEGADTRAKLLATYTLKLSGNVHAVTLLPGEFLYVASTDAVLQYLLTHCSYYDTCAQCAVDPYCSWNSASAFCYKREKTHKSAMGWISGDGPKDIDNCSGHVRHETFTLYAGDTVHLKCVALSPLWTFNEERLQSPSEKRQFTTEGGLVSGADSGVYECSVDGEVVVVYEITVDETECTQPTSLAQFKSKYREWCKKFENYKHSSKKWQHWYEKNK</sequence>
<dbReference type="GO" id="GO:0030215">
    <property type="term" value="F:semaphorin receptor binding"/>
    <property type="evidence" value="ECO:0007669"/>
    <property type="project" value="InterPro"/>
</dbReference>
<dbReference type="SUPFAM" id="SSF48726">
    <property type="entry name" value="Immunoglobulin"/>
    <property type="match status" value="1"/>
</dbReference>
<dbReference type="GO" id="GO:0071526">
    <property type="term" value="P:semaphorin-plexin signaling pathway"/>
    <property type="evidence" value="ECO:0007669"/>
    <property type="project" value="TreeGrafter"/>
</dbReference>
<dbReference type="SUPFAM" id="SSF103575">
    <property type="entry name" value="Plexin repeat"/>
    <property type="match status" value="1"/>
</dbReference>
<dbReference type="PANTHER" id="PTHR11036:SF18">
    <property type="entry name" value="SEMAPHORIN-4D"/>
    <property type="match status" value="1"/>
</dbReference>
<organism evidence="3">
    <name type="scientific">Gongylonema pulchrum</name>
    <dbReference type="NCBI Taxonomy" id="637853"/>
    <lineage>
        <taxon>Eukaryota</taxon>
        <taxon>Metazoa</taxon>
        <taxon>Ecdysozoa</taxon>
        <taxon>Nematoda</taxon>
        <taxon>Chromadorea</taxon>
        <taxon>Rhabditida</taxon>
        <taxon>Spirurina</taxon>
        <taxon>Spiruromorpha</taxon>
        <taxon>Spiruroidea</taxon>
        <taxon>Gongylonematidae</taxon>
        <taxon>Gongylonema</taxon>
    </lineage>
</organism>
<reference evidence="1 2" key="2">
    <citation type="submission" date="2018-11" db="EMBL/GenBank/DDBJ databases">
        <authorList>
            <consortium name="Pathogen Informatics"/>
        </authorList>
    </citation>
    <scope>NUCLEOTIDE SEQUENCE [LARGE SCALE GENOMIC DNA]</scope>
</reference>
<accession>A0A183E3R3</accession>
<keyword evidence="2" id="KW-1185">Reference proteome</keyword>
<dbReference type="GO" id="GO:0005615">
    <property type="term" value="C:extracellular space"/>
    <property type="evidence" value="ECO:0007669"/>
    <property type="project" value="TreeGrafter"/>
</dbReference>
<reference evidence="3" key="1">
    <citation type="submission" date="2016-06" db="UniProtKB">
        <authorList>
            <consortium name="WormBaseParasite"/>
        </authorList>
    </citation>
    <scope>IDENTIFICATION</scope>
</reference>
<dbReference type="GO" id="GO:0005886">
    <property type="term" value="C:plasma membrane"/>
    <property type="evidence" value="ECO:0007669"/>
    <property type="project" value="TreeGrafter"/>
</dbReference>
<dbReference type="AlphaFoldDB" id="A0A183E3R3"/>
<dbReference type="GO" id="GO:0030335">
    <property type="term" value="P:positive regulation of cell migration"/>
    <property type="evidence" value="ECO:0007669"/>
    <property type="project" value="TreeGrafter"/>
</dbReference>